<dbReference type="Pfam" id="PF11042">
    <property type="entry name" value="DUF2750"/>
    <property type="match status" value="1"/>
</dbReference>
<name>A0A1I7NCJ2_9HYPH</name>
<organism evidence="1 2">
    <name type="scientific">Hyphomicrobium facile</name>
    <dbReference type="NCBI Taxonomy" id="51670"/>
    <lineage>
        <taxon>Bacteria</taxon>
        <taxon>Pseudomonadati</taxon>
        <taxon>Pseudomonadota</taxon>
        <taxon>Alphaproteobacteria</taxon>
        <taxon>Hyphomicrobiales</taxon>
        <taxon>Hyphomicrobiaceae</taxon>
        <taxon>Hyphomicrobium</taxon>
    </lineage>
</organism>
<dbReference type="OrthoDB" id="7930433at2"/>
<dbReference type="AlphaFoldDB" id="A0A1I7NCJ2"/>
<reference evidence="2" key="1">
    <citation type="submission" date="2016-10" db="EMBL/GenBank/DDBJ databases">
        <authorList>
            <person name="Varghese N."/>
            <person name="Submissions S."/>
        </authorList>
    </citation>
    <scope>NUCLEOTIDE SEQUENCE [LARGE SCALE GENOMIC DNA]</scope>
    <source>
        <strain evidence="2">DSM 1565</strain>
    </source>
</reference>
<accession>A0A1I7NCJ2</accession>
<evidence type="ECO:0000313" key="2">
    <source>
        <dbReference type="Proteomes" id="UP000199423"/>
    </source>
</evidence>
<keyword evidence="2" id="KW-1185">Reference proteome</keyword>
<dbReference type="RefSeq" id="WP_092866833.1">
    <property type="nucleotide sequence ID" value="NZ_FPCH01000002.1"/>
</dbReference>
<protein>
    <submittedName>
        <fullName evidence="1">Uncharacterized protein</fullName>
    </submittedName>
</protein>
<sequence>MLNAPRIPELAQRDRFIRRAVAEGRVLTLADEEIASVPSQKVSGRTVQLFWSSPIEAERWAEALAGNSKLQDITLEVFVTDILPGIATAKGFVGTDWVSDPIEAEIDPRDLIIRLKLEAVPLYAAAARQKGEVYYVGGEDSPMLTPGTEKPRSAERLHVFSTRSDAEAHMKKLAGKRVVADPIADFVGSTLAWAAGRGHSIVIEPIRGAGFVEVKITDLATRLATDPVSHP</sequence>
<proteinExistence type="predicted"/>
<dbReference type="InterPro" id="IPR021284">
    <property type="entry name" value="DUF2750"/>
</dbReference>
<dbReference type="EMBL" id="FPCH01000002">
    <property type="protein sequence ID" value="SFV32394.1"/>
    <property type="molecule type" value="Genomic_DNA"/>
</dbReference>
<dbReference type="Proteomes" id="UP000199423">
    <property type="component" value="Unassembled WGS sequence"/>
</dbReference>
<evidence type="ECO:0000313" key="1">
    <source>
        <dbReference type="EMBL" id="SFV32394.1"/>
    </source>
</evidence>
<gene>
    <name evidence="1" type="ORF">SAMN04488557_1584</name>
</gene>
<dbReference type="STRING" id="51670.SAMN04488557_1584"/>